<reference evidence="12" key="1">
    <citation type="submission" date="2025-08" db="UniProtKB">
        <authorList>
            <consortium name="Ensembl"/>
        </authorList>
    </citation>
    <scope>IDENTIFICATION</scope>
</reference>
<keyword evidence="2" id="KW-0217">Developmental protein</keyword>
<evidence type="ECO:0000259" key="11">
    <source>
        <dbReference type="PROSITE" id="PS50071"/>
    </source>
</evidence>
<keyword evidence="13" id="KW-1185">Reference proteome</keyword>
<dbReference type="Proteomes" id="UP000694557">
    <property type="component" value="Unassembled WGS sequence"/>
</dbReference>
<dbReference type="CDD" id="cd00086">
    <property type="entry name" value="homeodomain"/>
    <property type="match status" value="1"/>
</dbReference>
<dbReference type="InterPro" id="IPR046327">
    <property type="entry name" value="HXA1/B1/D1"/>
</dbReference>
<proteinExistence type="predicted"/>
<keyword evidence="4 8" id="KW-0238">DNA-binding</keyword>
<dbReference type="AlphaFoldDB" id="A0A8C7FJV3"/>
<dbReference type="InterPro" id="IPR001356">
    <property type="entry name" value="HD"/>
</dbReference>
<evidence type="ECO:0000256" key="6">
    <source>
        <dbReference type="ARBA" id="ARBA00023163"/>
    </source>
</evidence>
<dbReference type="PROSITE" id="PS50071">
    <property type="entry name" value="HOMEOBOX_2"/>
    <property type="match status" value="1"/>
</dbReference>
<dbReference type="PRINTS" id="PR00024">
    <property type="entry name" value="HOMEOBOX"/>
</dbReference>
<organism evidence="12 13">
    <name type="scientific">Oncorhynchus kisutch</name>
    <name type="common">Coho salmon</name>
    <name type="synonym">Salmo kisutch</name>
    <dbReference type="NCBI Taxonomy" id="8019"/>
    <lineage>
        <taxon>Eukaryota</taxon>
        <taxon>Metazoa</taxon>
        <taxon>Chordata</taxon>
        <taxon>Craniata</taxon>
        <taxon>Vertebrata</taxon>
        <taxon>Euteleostomi</taxon>
        <taxon>Actinopterygii</taxon>
        <taxon>Neopterygii</taxon>
        <taxon>Teleostei</taxon>
        <taxon>Protacanthopterygii</taxon>
        <taxon>Salmoniformes</taxon>
        <taxon>Salmonidae</taxon>
        <taxon>Salmoninae</taxon>
        <taxon>Oncorhynchus</taxon>
    </lineage>
</organism>
<dbReference type="InterPro" id="IPR020479">
    <property type="entry name" value="HD_metazoa"/>
</dbReference>
<sequence>QDSSVKLALRRKNTMNSYLDYTICNRGTNIFNANAGHHNLNHGYRSSLSSNSCSTSDSFVSDGRLVGGSSVHQTSSHPLHQSQLHHIDLQFGSTGNSVYGSPTGPNLDYGPHQYALIHEQERGFIQSPGIPVSAIGTNMPPLAEGNSEPLAEGNSEPGSAPSSQYLHFCSGEQGQPEYLESIYSRLVPFQYSDKDSDDFNADLTSKTFDWMKVKRNPPKTVSEYGVAGQQNVIRTNFNTKQLTELEKEFHFNKYLTRARRVEVAAILELNETQVKIWFQNRRMKQKKREKAGTVFRNTAVPANDLGEITSSPDVSPSSKTA</sequence>
<evidence type="ECO:0000256" key="1">
    <source>
        <dbReference type="ARBA" id="ARBA00004123"/>
    </source>
</evidence>
<evidence type="ECO:0000256" key="9">
    <source>
        <dbReference type="RuleBase" id="RU000682"/>
    </source>
</evidence>
<evidence type="ECO:0000256" key="10">
    <source>
        <dbReference type="SAM" id="MobiDB-lite"/>
    </source>
</evidence>
<dbReference type="Pfam" id="PF00046">
    <property type="entry name" value="Homeodomain"/>
    <property type="match status" value="1"/>
</dbReference>
<feature type="DNA-binding region" description="Homeobox" evidence="8">
    <location>
        <begin position="230"/>
        <end position="289"/>
    </location>
</feature>
<evidence type="ECO:0000313" key="12">
    <source>
        <dbReference type="Ensembl" id="ENSOKIP00005029107.1"/>
    </source>
</evidence>
<dbReference type="GeneTree" id="ENSGT00940000159503"/>
<feature type="region of interest" description="Disordered" evidence="10">
    <location>
        <begin position="288"/>
        <end position="321"/>
    </location>
</feature>
<dbReference type="FunFam" id="1.10.10.60:FF:000113">
    <property type="entry name" value="homeobox protein Hox-B1"/>
    <property type="match status" value="1"/>
</dbReference>
<dbReference type="Gene3D" id="1.10.10.60">
    <property type="entry name" value="Homeodomain-like"/>
    <property type="match status" value="1"/>
</dbReference>
<feature type="region of interest" description="Disordered" evidence="10">
    <location>
        <begin position="140"/>
        <end position="163"/>
    </location>
</feature>
<keyword evidence="3" id="KW-0805">Transcription regulation</keyword>
<reference evidence="12" key="2">
    <citation type="submission" date="2025-09" db="UniProtKB">
        <authorList>
            <consortium name="Ensembl"/>
        </authorList>
    </citation>
    <scope>IDENTIFICATION</scope>
</reference>
<dbReference type="GO" id="GO:0000978">
    <property type="term" value="F:RNA polymerase II cis-regulatory region sequence-specific DNA binding"/>
    <property type="evidence" value="ECO:0007669"/>
    <property type="project" value="TreeGrafter"/>
</dbReference>
<gene>
    <name evidence="12" type="primary">HOXB1</name>
    <name evidence="12" type="synonym">hoxb1b</name>
</gene>
<dbReference type="InterPro" id="IPR017970">
    <property type="entry name" value="Homeobox_CS"/>
</dbReference>
<accession>A0A8C7FJV3</accession>
<dbReference type="InterPro" id="IPR009057">
    <property type="entry name" value="Homeodomain-like_sf"/>
</dbReference>
<dbReference type="PANTHER" id="PTHR45946:SF5">
    <property type="entry name" value="HOMEOBOX PROTEIN HOX-B1"/>
    <property type="match status" value="1"/>
</dbReference>
<evidence type="ECO:0000256" key="7">
    <source>
        <dbReference type="ARBA" id="ARBA00023242"/>
    </source>
</evidence>
<dbReference type="SMART" id="SM00389">
    <property type="entry name" value="HOX"/>
    <property type="match status" value="1"/>
</dbReference>
<protein>
    <submittedName>
        <fullName evidence="12">Homeobox B1b</fullName>
    </submittedName>
</protein>
<feature type="compositionally biased region" description="Polar residues" evidence="10">
    <location>
        <begin position="308"/>
        <end position="321"/>
    </location>
</feature>
<dbReference type="PANTHER" id="PTHR45946">
    <property type="entry name" value="HOMEOBOX PROTEIN ROUGH-RELATED"/>
    <property type="match status" value="1"/>
</dbReference>
<evidence type="ECO:0000256" key="8">
    <source>
        <dbReference type="PROSITE-ProRule" id="PRU00108"/>
    </source>
</evidence>
<comment type="subcellular location">
    <subcellularLocation>
        <location evidence="1 8 9">Nucleus</location>
    </subcellularLocation>
</comment>
<feature type="domain" description="Homeobox" evidence="11">
    <location>
        <begin position="228"/>
        <end position="288"/>
    </location>
</feature>
<keyword evidence="5 8" id="KW-0371">Homeobox</keyword>
<keyword evidence="7 8" id="KW-0539">Nucleus</keyword>
<dbReference type="PROSITE" id="PS00027">
    <property type="entry name" value="HOMEOBOX_1"/>
    <property type="match status" value="1"/>
</dbReference>
<evidence type="ECO:0000256" key="4">
    <source>
        <dbReference type="ARBA" id="ARBA00023125"/>
    </source>
</evidence>
<name>A0A8C7FJV3_ONCKI</name>
<evidence type="ECO:0000313" key="13">
    <source>
        <dbReference type="Proteomes" id="UP000694557"/>
    </source>
</evidence>
<dbReference type="Ensembl" id="ENSOKIT00005030805.1">
    <property type="protein sequence ID" value="ENSOKIP00005029107.1"/>
    <property type="gene ID" value="ENSOKIG00005012579.1"/>
</dbReference>
<dbReference type="GO" id="GO:0005634">
    <property type="term" value="C:nucleus"/>
    <property type="evidence" value="ECO:0007669"/>
    <property type="project" value="UniProtKB-SubCell"/>
</dbReference>
<keyword evidence="6" id="KW-0804">Transcription</keyword>
<evidence type="ECO:0000256" key="5">
    <source>
        <dbReference type="ARBA" id="ARBA00023155"/>
    </source>
</evidence>
<evidence type="ECO:0000256" key="2">
    <source>
        <dbReference type="ARBA" id="ARBA00022473"/>
    </source>
</evidence>
<evidence type="ECO:0000256" key="3">
    <source>
        <dbReference type="ARBA" id="ARBA00023015"/>
    </source>
</evidence>
<dbReference type="SUPFAM" id="SSF46689">
    <property type="entry name" value="Homeodomain-like"/>
    <property type="match status" value="1"/>
</dbReference>
<dbReference type="GO" id="GO:0000981">
    <property type="term" value="F:DNA-binding transcription factor activity, RNA polymerase II-specific"/>
    <property type="evidence" value="ECO:0007669"/>
    <property type="project" value="InterPro"/>
</dbReference>